<feature type="binding site" evidence="2">
    <location>
        <begin position="195"/>
        <end position="197"/>
    </location>
    <ligand>
        <name>substrate</name>
    </ligand>
</feature>
<dbReference type="InterPro" id="IPR001441">
    <property type="entry name" value="UPP_synth-like"/>
</dbReference>
<protein>
    <recommendedName>
        <fullName evidence="2">Isoprenyl transferase</fullName>
        <ecNumber evidence="2">2.5.1.-</ecNumber>
    </recommendedName>
</protein>
<keyword evidence="1 2" id="KW-0808">Transferase</keyword>
<keyword evidence="2" id="KW-0479">Metal-binding</keyword>
<dbReference type="PROSITE" id="PS01066">
    <property type="entry name" value="UPP_SYNTHASE"/>
    <property type="match status" value="1"/>
</dbReference>
<comment type="caution">
    <text evidence="3">The sequence shown here is derived from an EMBL/GenBank/DDBJ whole genome shotgun (WGS) entry which is preliminary data.</text>
</comment>
<dbReference type="EMBL" id="VJOM01000010">
    <property type="protein sequence ID" value="TSE32422.1"/>
    <property type="molecule type" value="Genomic_DNA"/>
</dbReference>
<dbReference type="Proteomes" id="UP000317763">
    <property type="component" value="Unassembled WGS sequence"/>
</dbReference>
<feature type="binding site" evidence="2">
    <location>
        <begin position="73"/>
        <end position="75"/>
    </location>
    <ligand>
        <name>substrate</name>
    </ligand>
</feature>
<evidence type="ECO:0000313" key="4">
    <source>
        <dbReference type="Proteomes" id="UP000317763"/>
    </source>
</evidence>
<feature type="binding site" evidence="2">
    <location>
        <position position="28"/>
    </location>
    <ligand>
        <name>Mg(2+)</name>
        <dbReference type="ChEBI" id="CHEBI:18420"/>
    </ligand>
</feature>
<gene>
    <name evidence="3" type="primary">uppS</name>
    <name evidence="3" type="ORF">Ttaiw_01196</name>
</gene>
<organism evidence="3 4">
    <name type="scientific">Tepidimonas taiwanensis</name>
    <dbReference type="NCBI Taxonomy" id="307486"/>
    <lineage>
        <taxon>Bacteria</taxon>
        <taxon>Pseudomonadati</taxon>
        <taxon>Pseudomonadota</taxon>
        <taxon>Betaproteobacteria</taxon>
        <taxon>Burkholderiales</taxon>
        <taxon>Tepidimonas</taxon>
    </lineage>
</organism>
<sequence>MADPTPPSAAAAPLPPGGVPAHVAIVMDGNGRWARQRLLPRVAGHRAGMETLRRVVGWSIERGVRVLTVFAFSSENWSRPADEVSAILRLMVQALMDEVPRLDEAGVRLHVPGSRDGLPASLVDGIAQAEARTAGNDRLVLNVCFNYGGRWDIVQAAQALAARGEPITEASLAGALALAHVPDPDLVIRTGGEQRISNFLLWQIAYSELYFSDRLWPAFDAAEFDRALAAYAQRQRRFGRTPEQVQAAAARAA</sequence>
<dbReference type="Pfam" id="PF01255">
    <property type="entry name" value="Prenyltransf"/>
    <property type="match status" value="1"/>
</dbReference>
<dbReference type="NCBIfam" id="TIGR00055">
    <property type="entry name" value="uppS"/>
    <property type="match status" value="1"/>
</dbReference>
<dbReference type="GO" id="GO:0008834">
    <property type="term" value="F:ditrans,polycis-undecaprenyl-diphosphate synthase [(2E,6E)-farnesyl-diphosphate specific] activity"/>
    <property type="evidence" value="ECO:0007669"/>
    <property type="project" value="TreeGrafter"/>
</dbReference>
<feature type="binding site" evidence="2">
    <location>
        <position position="45"/>
    </location>
    <ligand>
        <name>substrate</name>
    </ligand>
</feature>
<dbReference type="SUPFAM" id="SSF64005">
    <property type="entry name" value="Undecaprenyl diphosphate synthase"/>
    <property type="match status" value="1"/>
</dbReference>
<evidence type="ECO:0000313" key="3">
    <source>
        <dbReference type="EMBL" id="TSE32422.1"/>
    </source>
</evidence>
<feature type="binding site" evidence="2">
    <location>
        <position position="77"/>
    </location>
    <ligand>
        <name>substrate</name>
    </ligand>
</feature>
<feature type="binding site" evidence="2">
    <location>
        <position position="79"/>
    </location>
    <ligand>
        <name>substrate</name>
    </ligand>
</feature>
<proteinExistence type="inferred from homology"/>
<feature type="active site" description="Proton acceptor" evidence="2">
    <location>
        <position position="76"/>
    </location>
</feature>
<dbReference type="Gene3D" id="3.40.1180.10">
    <property type="entry name" value="Decaprenyl diphosphate synthase-like"/>
    <property type="match status" value="1"/>
</dbReference>
<accession>A0A554X9B0</accession>
<dbReference type="PANTHER" id="PTHR10291">
    <property type="entry name" value="DEHYDRODOLICHYL DIPHOSPHATE SYNTHASE FAMILY MEMBER"/>
    <property type="match status" value="1"/>
</dbReference>
<feature type="active site" evidence="2">
    <location>
        <position position="28"/>
    </location>
</feature>
<dbReference type="AlphaFoldDB" id="A0A554X9B0"/>
<keyword evidence="2" id="KW-0460">Magnesium</keyword>
<comment type="subunit">
    <text evidence="2">Homodimer.</text>
</comment>
<dbReference type="EC" id="2.5.1.-" evidence="2"/>
<dbReference type="InterPro" id="IPR018520">
    <property type="entry name" value="UPP_synth-like_CS"/>
</dbReference>
<feature type="binding site" evidence="2">
    <location>
        <position position="189"/>
    </location>
    <ligand>
        <name>substrate</name>
    </ligand>
</feature>
<evidence type="ECO:0000256" key="2">
    <source>
        <dbReference type="HAMAP-Rule" id="MF_01139"/>
    </source>
</evidence>
<dbReference type="GO" id="GO:0000287">
    <property type="term" value="F:magnesium ion binding"/>
    <property type="evidence" value="ECO:0007669"/>
    <property type="project" value="UniProtKB-UniRule"/>
</dbReference>
<dbReference type="InterPro" id="IPR036424">
    <property type="entry name" value="UPP_synth-like_sf"/>
</dbReference>
<dbReference type="HAMAP" id="MF_01139">
    <property type="entry name" value="ISPT"/>
    <property type="match status" value="1"/>
</dbReference>
<dbReference type="FunFam" id="3.40.1180.10:FF:000001">
    <property type="entry name" value="(2E,6E)-farnesyl-diphosphate-specific ditrans,polycis-undecaprenyl-diphosphate synthase"/>
    <property type="match status" value="1"/>
</dbReference>
<dbReference type="CDD" id="cd00475">
    <property type="entry name" value="Cis_IPPS"/>
    <property type="match status" value="1"/>
</dbReference>
<dbReference type="STRING" id="307486.GCA_000807215_02016"/>
<dbReference type="GO" id="GO:0016094">
    <property type="term" value="P:polyprenol biosynthetic process"/>
    <property type="evidence" value="ECO:0007669"/>
    <property type="project" value="TreeGrafter"/>
</dbReference>
<evidence type="ECO:0000256" key="1">
    <source>
        <dbReference type="ARBA" id="ARBA00022679"/>
    </source>
</evidence>
<feature type="binding site" evidence="2">
    <location>
        <position position="208"/>
    </location>
    <ligand>
        <name>Mg(2+)</name>
        <dbReference type="ChEBI" id="CHEBI:18420"/>
    </ligand>
</feature>
<dbReference type="GO" id="GO:0005829">
    <property type="term" value="C:cytosol"/>
    <property type="evidence" value="ECO:0007669"/>
    <property type="project" value="TreeGrafter"/>
</dbReference>
<feature type="binding site" evidence="2">
    <location>
        <position position="41"/>
    </location>
    <ligand>
        <name>substrate</name>
    </ligand>
</feature>
<dbReference type="PANTHER" id="PTHR10291:SF0">
    <property type="entry name" value="DEHYDRODOLICHYL DIPHOSPHATE SYNTHASE 2"/>
    <property type="match status" value="1"/>
</dbReference>
<keyword evidence="4" id="KW-1185">Reference proteome</keyword>
<comment type="cofactor">
    <cofactor evidence="2">
        <name>Mg(2+)</name>
        <dbReference type="ChEBI" id="CHEBI:18420"/>
    </cofactor>
    <text evidence="2">Binds 2 magnesium ions per subunit.</text>
</comment>
<feature type="binding site" evidence="2">
    <location>
        <begin position="29"/>
        <end position="32"/>
    </location>
    <ligand>
        <name>substrate</name>
    </ligand>
</feature>
<comment type="function">
    <text evidence="2">Catalyzes the condensation of isopentenyl diphosphate (IPP) with allylic pyrophosphates generating different type of terpenoids.</text>
</comment>
<feature type="binding site" evidence="2">
    <location>
        <position position="33"/>
    </location>
    <ligand>
        <name>substrate</name>
    </ligand>
</feature>
<name>A0A554X9B0_9BURK</name>
<reference evidence="3 4" key="1">
    <citation type="submission" date="2019-07" db="EMBL/GenBank/DDBJ databases">
        <title>Tepidimonas taiwanensis I1-1 draft genome.</title>
        <authorList>
            <person name="Da Costa M.S."/>
            <person name="Froufe H.J.C."/>
            <person name="Egas C."/>
            <person name="Albuquerque L."/>
        </authorList>
    </citation>
    <scope>NUCLEOTIDE SEQUENCE [LARGE SCALE GENOMIC DNA]</scope>
    <source>
        <strain evidence="3 4">I1-1</strain>
    </source>
</reference>
<comment type="similarity">
    <text evidence="2">Belongs to the UPP synthase family.</text>
</comment>